<dbReference type="EMBL" id="MFFM01000026">
    <property type="protein sequence ID" value="OGF13087.1"/>
    <property type="molecule type" value="Genomic_DNA"/>
</dbReference>
<dbReference type="InterPro" id="IPR010144">
    <property type="entry name" value="CRISPR-assoc_prot_Csd1-typ"/>
</dbReference>
<proteinExistence type="predicted"/>
<dbReference type="NCBIfam" id="TIGR01863">
    <property type="entry name" value="cas_Csd1"/>
    <property type="match status" value="1"/>
</dbReference>
<accession>A0A1F5RF30</accession>
<protein>
    <submittedName>
        <fullName evidence="1">Type I-C CRISPR-associated protein Cas8c/Csd1</fullName>
    </submittedName>
</protein>
<dbReference type="Pfam" id="PF09709">
    <property type="entry name" value="Cas_Csd1"/>
    <property type="match status" value="1"/>
</dbReference>
<comment type="caution">
    <text evidence="1">The sequence shown here is derived from an EMBL/GenBank/DDBJ whole genome shotgun (WGS) entry which is preliminary data.</text>
</comment>
<evidence type="ECO:0000313" key="1">
    <source>
        <dbReference type="EMBL" id="OGF13087.1"/>
    </source>
</evidence>
<dbReference type="Proteomes" id="UP000177230">
    <property type="component" value="Unassembled WGS sequence"/>
</dbReference>
<name>A0A1F5RF30_9BACT</name>
<sequence length="633" mass="71957">MSWIEKLKRTYDNNKGHIADPRDVIPLLPLYHNIQNAQVCVVLDGDGNFKRATVIDRNDAPTIIPVTEESAGKAGAKIAPHVLCDKLQYIAGDYIKWGGNPYKKKNESGYVQYIASLRKWVEWSKDKKLTSVLKYLEKGILIKDLINAKILYANDKKKLALKWDKKTEEPPIFKVIKLANKKGQFESFVRFSVEIPDDMPSEVWKSKMLQKSWTEYYPTILDEKNLCIVEGKEINIASNHPKGIRYPGDGAKLLSSNDGINYTFRGRFTDDKEACTVGIEVTQKAHHALRWLIARQGRHDGDQAIVAWAVSTIDVPDPLADTYSLLIKKQEKDNETIEQKSYVAQNTAIKFNQYIAGYSVKLGPTDDVVVLVLDSATPGRMAIRYYRELTGSEYLERIKAWHEGCCWPQNYSKEIKFIGAPSPRDIVETAYGSKVDDKLKKATIERLLPCIVDGVPLPRDIVESCVRRASHRQGFKSWEWEKALGITCALYKQFHKERGYTMALDTERKTRDYLFGRLLAAADGLEGYALRNAGEKRPTNAARLMQRFADRPCSTWRTIELALAPSKARLGNRAKKYNQTIDDVMHNFDTSEFVDDSPLSGEFLLGFHSQRVAFWPQGETVETAQEAETENNE</sequence>
<organism evidence="1 2">
    <name type="scientific">Candidatus Edwardsbacteria bacterium GWF2_54_11</name>
    <dbReference type="NCBI Taxonomy" id="1817851"/>
    <lineage>
        <taxon>Bacteria</taxon>
        <taxon>Candidatus Edwardsiibacteriota</taxon>
    </lineage>
</organism>
<dbReference type="CDD" id="cd09757">
    <property type="entry name" value="Cas8c_I-C"/>
    <property type="match status" value="1"/>
</dbReference>
<reference evidence="1 2" key="1">
    <citation type="journal article" date="2016" name="Nat. Commun.">
        <title>Thousands of microbial genomes shed light on interconnected biogeochemical processes in an aquifer system.</title>
        <authorList>
            <person name="Anantharaman K."/>
            <person name="Brown C.T."/>
            <person name="Hug L.A."/>
            <person name="Sharon I."/>
            <person name="Castelle C.J."/>
            <person name="Probst A.J."/>
            <person name="Thomas B.C."/>
            <person name="Singh A."/>
            <person name="Wilkins M.J."/>
            <person name="Karaoz U."/>
            <person name="Brodie E.L."/>
            <person name="Williams K.H."/>
            <person name="Hubbard S.S."/>
            <person name="Banfield J.F."/>
        </authorList>
    </citation>
    <scope>NUCLEOTIDE SEQUENCE [LARGE SCALE GENOMIC DNA]</scope>
</reference>
<evidence type="ECO:0000313" key="2">
    <source>
        <dbReference type="Proteomes" id="UP000177230"/>
    </source>
</evidence>
<gene>
    <name evidence="1" type="ORF">A2024_04725</name>
</gene>
<dbReference type="AlphaFoldDB" id="A0A1F5RF30"/>